<name>A0ACB8YB51_9ASTR</name>
<protein>
    <submittedName>
        <fullName evidence="1">Uncharacterized protein</fullName>
    </submittedName>
</protein>
<gene>
    <name evidence="1" type="ORF">L1987_82722</name>
</gene>
<evidence type="ECO:0000313" key="1">
    <source>
        <dbReference type="EMBL" id="KAI3682621.1"/>
    </source>
</evidence>
<evidence type="ECO:0000313" key="2">
    <source>
        <dbReference type="Proteomes" id="UP001056120"/>
    </source>
</evidence>
<reference evidence="1 2" key="2">
    <citation type="journal article" date="2022" name="Mol. Ecol. Resour.">
        <title>The genomes of chicory, endive, great burdock and yacon provide insights into Asteraceae paleo-polyploidization history and plant inulin production.</title>
        <authorList>
            <person name="Fan W."/>
            <person name="Wang S."/>
            <person name="Wang H."/>
            <person name="Wang A."/>
            <person name="Jiang F."/>
            <person name="Liu H."/>
            <person name="Zhao H."/>
            <person name="Xu D."/>
            <person name="Zhang Y."/>
        </authorList>
    </citation>
    <scope>NUCLEOTIDE SEQUENCE [LARGE SCALE GENOMIC DNA]</scope>
    <source>
        <strain evidence="2">cv. Yunnan</strain>
        <tissue evidence="1">Leaves</tissue>
    </source>
</reference>
<dbReference type="Proteomes" id="UP001056120">
    <property type="component" value="Linkage Group LG28"/>
</dbReference>
<accession>A0ACB8YB51</accession>
<dbReference type="EMBL" id="CM042045">
    <property type="protein sequence ID" value="KAI3682621.1"/>
    <property type="molecule type" value="Genomic_DNA"/>
</dbReference>
<reference evidence="2" key="1">
    <citation type="journal article" date="2022" name="Mol. Ecol. Resour.">
        <title>The genomes of chicory, endive, great burdock and yacon provide insights into Asteraceae palaeo-polyploidization history and plant inulin production.</title>
        <authorList>
            <person name="Fan W."/>
            <person name="Wang S."/>
            <person name="Wang H."/>
            <person name="Wang A."/>
            <person name="Jiang F."/>
            <person name="Liu H."/>
            <person name="Zhao H."/>
            <person name="Xu D."/>
            <person name="Zhang Y."/>
        </authorList>
    </citation>
    <scope>NUCLEOTIDE SEQUENCE [LARGE SCALE GENOMIC DNA]</scope>
    <source>
        <strain evidence="2">cv. Yunnan</strain>
    </source>
</reference>
<proteinExistence type="predicted"/>
<sequence>MKNLIKQADASGFSLWYPRVEFEFQIFVLCSDVFGLKKEEVILEYFLSGWFLWLLVMFGGVLGASKLLSLSLFTSHLFEVT</sequence>
<comment type="caution">
    <text evidence="1">The sequence shown here is derived from an EMBL/GenBank/DDBJ whole genome shotgun (WGS) entry which is preliminary data.</text>
</comment>
<keyword evidence="2" id="KW-1185">Reference proteome</keyword>
<organism evidence="1 2">
    <name type="scientific">Smallanthus sonchifolius</name>
    <dbReference type="NCBI Taxonomy" id="185202"/>
    <lineage>
        <taxon>Eukaryota</taxon>
        <taxon>Viridiplantae</taxon>
        <taxon>Streptophyta</taxon>
        <taxon>Embryophyta</taxon>
        <taxon>Tracheophyta</taxon>
        <taxon>Spermatophyta</taxon>
        <taxon>Magnoliopsida</taxon>
        <taxon>eudicotyledons</taxon>
        <taxon>Gunneridae</taxon>
        <taxon>Pentapetalae</taxon>
        <taxon>asterids</taxon>
        <taxon>campanulids</taxon>
        <taxon>Asterales</taxon>
        <taxon>Asteraceae</taxon>
        <taxon>Asteroideae</taxon>
        <taxon>Heliantheae alliance</taxon>
        <taxon>Millerieae</taxon>
        <taxon>Smallanthus</taxon>
    </lineage>
</organism>